<dbReference type="RefSeq" id="WP_248993872.1">
    <property type="nucleotide sequence ID" value="NZ_JAKIKP010000001.1"/>
</dbReference>
<dbReference type="AlphaFoldDB" id="A0A9X1ZF21"/>
<evidence type="ECO:0000256" key="1">
    <source>
        <dbReference type="SAM" id="Phobius"/>
    </source>
</evidence>
<accession>A0A9X1ZF21</accession>
<reference evidence="2" key="1">
    <citation type="submission" date="2022-01" db="EMBL/GenBank/DDBJ databases">
        <title>Whole genome-based taxonomy of the Shewanellaceae.</title>
        <authorList>
            <person name="Martin-Rodriguez A.J."/>
        </authorList>
    </citation>
    <scope>NUCLEOTIDE SEQUENCE</scope>
    <source>
        <strain evidence="2">DSM 16422</strain>
    </source>
</reference>
<dbReference type="EMBL" id="JAKIKP010000001">
    <property type="protein sequence ID" value="MCL1141179.1"/>
    <property type="molecule type" value="Genomic_DNA"/>
</dbReference>
<dbReference type="Proteomes" id="UP001139333">
    <property type="component" value="Unassembled WGS sequence"/>
</dbReference>
<organism evidence="2 3">
    <name type="scientific">Shewanella gaetbuli</name>
    <dbReference type="NCBI Taxonomy" id="220752"/>
    <lineage>
        <taxon>Bacteria</taxon>
        <taxon>Pseudomonadati</taxon>
        <taxon>Pseudomonadota</taxon>
        <taxon>Gammaproteobacteria</taxon>
        <taxon>Alteromonadales</taxon>
        <taxon>Shewanellaceae</taxon>
        <taxon>Shewanella</taxon>
    </lineage>
</organism>
<keyword evidence="1" id="KW-0812">Transmembrane</keyword>
<feature type="transmembrane region" description="Helical" evidence="1">
    <location>
        <begin position="70"/>
        <end position="89"/>
    </location>
</feature>
<keyword evidence="3" id="KW-1185">Reference proteome</keyword>
<name>A0A9X1ZF21_9GAMM</name>
<comment type="caution">
    <text evidence="2">The sequence shown here is derived from an EMBL/GenBank/DDBJ whole genome shotgun (WGS) entry which is preliminary data.</text>
</comment>
<sequence length="109" mass="11906">MLLQCAFCHKSFPVSKETTHRGKGLGAHVKCPECGAWLGRNKRLTIGKLVGFYAAVFAGIFGYMTEGNMFIVTPVIILSIILVGVTHMMDHLVLIEPPEDADTNNTVSE</sequence>
<proteinExistence type="predicted"/>
<evidence type="ECO:0000313" key="2">
    <source>
        <dbReference type="EMBL" id="MCL1141179.1"/>
    </source>
</evidence>
<evidence type="ECO:0008006" key="4">
    <source>
        <dbReference type="Google" id="ProtNLM"/>
    </source>
</evidence>
<keyword evidence="1" id="KW-1133">Transmembrane helix</keyword>
<keyword evidence="1" id="KW-0472">Membrane</keyword>
<evidence type="ECO:0000313" key="3">
    <source>
        <dbReference type="Proteomes" id="UP001139333"/>
    </source>
</evidence>
<gene>
    <name evidence="2" type="ORF">L2672_00485</name>
</gene>
<feature type="transmembrane region" description="Helical" evidence="1">
    <location>
        <begin position="46"/>
        <end position="64"/>
    </location>
</feature>
<protein>
    <recommendedName>
        <fullName evidence="4">Cxxc_20_cxxc protein</fullName>
    </recommendedName>
</protein>